<feature type="non-terminal residue" evidence="2">
    <location>
        <position position="1"/>
    </location>
</feature>
<keyword evidence="3" id="KW-1185">Reference proteome</keyword>
<dbReference type="Gene3D" id="3.40.525.10">
    <property type="entry name" value="CRAL-TRIO lipid binding domain"/>
    <property type="match status" value="1"/>
</dbReference>
<dbReference type="PANTHER" id="PTHR23324:SF83">
    <property type="entry name" value="SEC14-LIKE PROTEIN 2"/>
    <property type="match status" value="1"/>
</dbReference>
<dbReference type="AlphaFoldDB" id="A0A8X6H1Y5"/>
<evidence type="ECO:0000313" key="2">
    <source>
        <dbReference type="EMBL" id="GFR14718.1"/>
    </source>
</evidence>
<dbReference type="InterPro" id="IPR001251">
    <property type="entry name" value="CRAL-TRIO_dom"/>
</dbReference>
<organism evidence="2 3">
    <name type="scientific">Trichonephila clavata</name>
    <name type="common">Joro spider</name>
    <name type="synonym">Nephila clavata</name>
    <dbReference type="NCBI Taxonomy" id="2740835"/>
    <lineage>
        <taxon>Eukaryota</taxon>
        <taxon>Metazoa</taxon>
        <taxon>Ecdysozoa</taxon>
        <taxon>Arthropoda</taxon>
        <taxon>Chelicerata</taxon>
        <taxon>Arachnida</taxon>
        <taxon>Araneae</taxon>
        <taxon>Araneomorphae</taxon>
        <taxon>Entelegynae</taxon>
        <taxon>Araneoidea</taxon>
        <taxon>Nephilidae</taxon>
        <taxon>Trichonephila</taxon>
    </lineage>
</organism>
<dbReference type="InterPro" id="IPR051064">
    <property type="entry name" value="SEC14/CRAL-TRIO_domain"/>
</dbReference>
<dbReference type="Pfam" id="PF00650">
    <property type="entry name" value="CRAL_TRIO"/>
    <property type="match status" value="1"/>
</dbReference>
<accession>A0A8X6H1Y5</accession>
<dbReference type="EMBL" id="BMAO01007248">
    <property type="protein sequence ID" value="GFR14718.1"/>
    <property type="molecule type" value="Genomic_DNA"/>
</dbReference>
<dbReference type="InterPro" id="IPR036865">
    <property type="entry name" value="CRAL-TRIO_dom_sf"/>
</dbReference>
<evidence type="ECO:0000259" key="1">
    <source>
        <dbReference type="PROSITE" id="PS50191"/>
    </source>
</evidence>
<dbReference type="SMART" id="SM00516">
    <property type="entry name" value="SEC14"/>
    <property type="match status" value="1"/>
</dbReference>
<protein>
    <submittedName>
        <fullName evidence="2">Retinal-binding protein</fullName>
    </submittedName>
</protein>
<reference evidence="2" key="1">
    <citation type="submission" date="2020-07" db="EMBL/GenBank/DDBJ databases">
        <title>Multicomponent nature underlies the extraordinary mechanical properties of spider dragline silk.</title>
        <authorList>
            <person name="Kono N."/>
            <person name="Nakamura H."/>
            <person name="Mori M."/>
            <person name="Yoshida Y."/>
            <person name="Ohtoshi R."/>
            <person name="Malay A.D."/>
            <person name="Moran D.A.P."/>
            <person name="Tomita M."/>
            <person name="Numata K."/>
            <person name="Arakawa K."/>
        </authorList>
    </citation>
    <scope>NUCLEOTIDE SEQUENCE</scope>
</reference>
<dbReference type="PROSITE" id="PS50191">
    <property type="entry name" value="CRAL_TRIO"/>
    <property type="match status" value="1"/>
</dbReference>
<dbReference type="GO" id="GO:0005737">
    <property type="term" value="C:cytoplasm"/>
    <property type="evidence" value="ECO:0007669"/>
    <property type="project" value="TreeGrafter"/>
</dbReference>
<dbReference type="SUPFAM" id="SSF52087">
    <property type="entry name" value="CRAL/TRIO domain"/>
    <property type="match status" value="1"/>
</dbReference>
<name>A0A8X6H1Y5_TRICU</name>
<gene>
    <name evidence="2" type="ORF">TNCT_571471</name>
</gene>
<dbReference type="CDD" id="cd00170">
    <property type="entry name" value="SEC14"/>
    <property type="match status" value="1"/>
</dbReference>
<sequence length="212" mass="24011">MLKKNLEFRRIAQIDTILTDYKTPEVCDKYISQNFIGYDKEGCPVYFSALGNFDQKGVFKSANKIDIFKCCIQMIEGSKEKMKLQSKKLDKPVTQCIYIYDMDNLTLAKATHKHTDSFLMGIELFLLAVGMFLDNYPEILKCVYVLNASSYFTLVFPLVKAILSGSILNKITIFGKDGYKEELLKVIDAATLPAFLGGKKTDPDGNPRCETY</sequence>
<dbReference type="PANTHER" id="PTHR23324">
    <property type="entry name" value="SEC14 RELATED PROTEIN"/>
    <property type="match status" value="1"/>
</dbReference>
<dbReference type="OrthoDB" id="6409645at2759"/>
<comment type="caution">
    <text evidence="2">The sequence shown here is derived from an EMBL/GenBank/DDBJ whole genome shotgun (WGS) entry which is preliminary data.</text>
</comment>
<evidence type="ECO:0000313" key="3">
    <source>
        <dbReference type="Proteomes" id="UP000887116"/>
    </source>
</evidence>
<dbReference type="Proteomes" id="UP000887116">
    <property type="component" value="Unassembled WGS sequence"/>
</dbReference>
<feature type="domain" description="CRAL-TRIO" evidence="1">
    <location>
        <begin position="23"/>
        <end position="204"/>
    </location>
</feature>
<proteinExistence type="predicted"/>